<proteinExistence type="predicted"/>
<accession>A0A6B2G3W9</accession>
<dbReference type="SUPFAM" id="SSF47923">
    <property type="entry name" value="Ypt/Rab-GAP domain of gyp1p"/>
    <property type="match status" value="1"/>
</dbReference>
<dbReference type="InterPro" id="IPR050302">
    <property type="entry name" value="Rab_GAP_TBC_domain"/>
</dbReference>
<dbReference type="EMBL" id="GHBR01001894">
    <property type="protein sequence ID" value="NDJ96945.1"/>
    <property type="molecule type" value="Transcribed_RNA"/>
</dbReference>
<organism evidence="2">
    <name type="scientific">Myxobolus squamalis</name>
    <name type="common">Myxosporean</name>
    <dbReference type="NCBI Taxonomy" id="59785"/>
    <lineage>
        <taxon>Eukaryota</taxon>
        <taxon>Metazoa</taxon>
        <taxon>Cnidaria</taxon>
        <taxon>Myxozoa</taxon>
        <taxon>Myxosporea</taxon>
        <taxon>Bivalvulida</taxon>
        <taxon>Platysporina</taxon>
        <taxon>Myxobolidae</taxon>
        <taxon>Myxobolus</taxon>
    </lineage>
</organism>
<dbReference type="AlphaFoldDB" id="A0A6B2G3W9"/>
<name>A0A6B2G3W9_MYXSQ</name>
<evidence type="ECO:0000259" key="1">
    <source>
        <dbReference type="PROSITE" id="PS50086"/>
    </source>
</evidence>
<dbReference type="Gene3D" id="1.10.10.750">
    <property type="entry name" value="Ypt/Rab-GAP domain of gyp1p, domain 1"/>
    <property type="match status" value="1"/>
</dbReference>
<dbReference type="GO" id="GO:0031267">
    <property type="term" value="F:small GTPase binding"/>
    <property type="evidence" value="ECO:0007669"/>
    <property type="project" value="TreeGrafter"/>
</dbReference>
<reference evidence="2" key="1">
    <citation type="submission" date="2018-11" db="EMBL/GenBank/DDBJ databases">
        <title>Myxobolus squamalis genome and transcriptome.</title>
        <authorList>
            <person name="Yahalomi D."/>
            <person name="Atkinson S.D."/>
            <person name="Neuhof M."/>
            <person name="Chang E.S."/>
            <person name="Philippe H."/>
            <person name="Cartwright P."/>
            <person name="Bartholomew J.L."/>
            <person name="Huchon D."/>
        </authorList>
    </citation>
    <scope>NUCLEOTIDE SEQUENCE</scope>
    <source>
        <strain evidence="2">71B08</strain>
        <tissue evidence="2">Whole</tissue>
    </source>
</reference>
<sequence length="271" mass="31681">MKKSESFKSSSEYIREINELYDAKISDSVETIKKSDSTHDPTKKSPFSANEIYTPDIFSLFDFSKNKSTPCSNKIKSRTDVGIIANVLSEKSTTGLIMNDRPNLMAPKCEKELKNHIKLNEKYFNEIKKNNEKNIQKQLSYYNNKLKKEENVSNLIFKWKNKIIPNWNTLCYSNETKSMWWEGLPPCIRSIVWKFASENNLQLTKSFINILLNESEQNINLYHNGKLIDYEDISKLNGCVSTYKAKQVIRMIELDVNRTYPHLNIFQTVYK</sequence>
<protein>
    <submittedName>
        <fullName evidence="2">TBC1 domain family member 14 (Trinotate prediction)</fullName>
    </submittedName>
</protein>
<dbReference type="GO" id="GO:0005096">
    <property type="term" value="F:GTPase activator activity"/>
    <property type="evidence" value="ECO:0007669"/>
    <property type="project" value="TreeGrafter"/>
</dbReference>
<dbReference type="PANTHER" id="PTHR47219:SF15">
    <property type="entry name" value="TBC1 DOMAIN FAMILY MEMBER 12 ISOFORM X1"/>
    <property type="match status" value="1"/>
</dbReference>
<dbReference type="PANTHER" id="PTHR47219">
    <property type="entry name" value="RAB GTPASE-ACTIVATING PROTEIN 1-LIKE"/>
    <property type="match status" value="1"/>
</dbReference>
<evidence type="ECO:0000313" key="2">
    <source>
        <dbReference type="EMBL" id="NDJ96945.1"/>
    </source>
</evidence>
<dbReference type="PROSITE" id="PS50086">
    <property type="entry name" value="TBC_RABGAP"/>
    <property type="match status" value="1"/>
</dbReference>
<dbReference type="InterPro" id="IPR035969">
    <property type="entry name" value="Rab-GAP_TBC_sf"/>
</dbReference>
<feature type="domain" description="Rab-GAP TBC" evidence="1">
    <location>
        <begin position="183"/>
        <end position="271"/>
    </location>
</feature>
<dbReference type="InterPro" id="IPR000195">
    <property type="entry name" value="Rab-GAP-TBC_dom"/>
</dbReference>